<sequence>MGGWDSVFSPEGKEARLVCGGVPAHSRCVQRESREQPTQKSGVRVRGGPACCHGTKGGGGRGEISALGSEPEQIPAVTDDQGVAGD</sequence>
<protein>
    <submittedName>
        <fullName evidence="2">Uncharacterized protein</fullName>
    </submittedName>
</protein>
<name>A0AAV2JAD0_KNICA</name>
<dbReference type="Proteomes" id="UP001497482">
    <property type="component" value="Chromosome 11"/>
</dbReference>
<organism evidence="2 3">
    <name type="scientific">Knipowitschia caucasica</name>
    <name type="common">Caucasian dwarf goby</name>
    <name type="synonym">Pomatoschistus caucasicus</name>
    <dbReference type="NCBI Taxonomy" id="637954"/>
    <lineage>
        <taxon>Eukaryota</taxon>
        <taxon>Metazoa</taxon>
        <taxon>Chordata</taxon>
        <taxon>Craniata</taxon>
        <taxon>Vertebrata</taxon>
        <taxon>Euteleostomi</taxon>
        <taxon>Actinopterygii</taxon>
        <taxon>Neopterygii</taxon>
        <taxon>Teleostei</taxon>
        <taxon>Neoteleostei</taxon>
        <taxon>Acanthomorphata</taxon>
        <taxon>Gobiaria</taxon>
        <taxon>Gobiiformes</taxon>
        <taxon>Gobioidei</taxon>
        <taxon>Gobiidae</taxon>
        <taxon>Gobiinae</taxon>
        <taxon>Knipowitschia</taxon>
    </lineage>
</organism>
<evidence type="ECO:0000313" key="3">
    <source>
        <dbReference type="Proteomes" id="UP001497482"/>
    </source>
</evidence>
<evidence type="ECO:0000256" key="1">
    <source>
        <dbReference type="SAM" id="MobiDB-lite"/>
    </source>
</evidence>
<dbReference type="EMBL" id="OZ035833">
    <property type="protein sequence ID" value="CAL1573022.1"/>
    <property type="molecule type" value="Genomic_DNA"/>
</dbReference>
<evidence type="ECO:0000313" key="2">
    <source>
        <dbReference type="EMBL" id="CAL1573022.1"/>
    </source>
</evidence>
<accession>A0AAV2JAD0</accession>
<proteinExistence type="predicted"/>
<keyword evidence="3" id="KW-1185">Reference proteome</keyword>
<feature type="region of interest" description="Disordered" evidence="1">
    <location>
        <begin position="30"/>
        <end position="86"/>
    </location>
</feature>
<dbReference type="AlphaFoldDB" id="A0AAV2JAD0"/>
<gene>
    <name evidence="2" type="ORF">KC01_LOCUS4986</name>
</gene>
<reference evidence="2 3" key="1">
    <citation type="submission" date="2024-04" db="EMBL/GenBank/DDBJ databases">
        <authorList>
            <person name="Waldvogel A.-M."/>
            <person name="Schoenle A."/>
        </authorList>
    </citation>
    <scope>NUCLEOTIDE SEQUENCE [LARGE SCALE GENOMIC DNA]</scope>
</reference>